<reference evidence="1 3" key="2">
    <citation type="journal article" date="2014" name="BMC Genomics">
        <title>An improved genome release (version Mt4.0) for the model legume Medicago truncatula.</title>
        <authorList>
            <person name="Tang H."/>
            <person name="Krishnakumar V."/>
            <person name="Bidwell S."/>
            <person name="Rosen B."/>
            <person name="Chan A."/>
            <person name="Zhou S."/>
            <person name="Gentzbittel L."/>
            <person name="Childs K.L."/>
            <person name="Yandell M."/>
            <person name="Gundlach H."/>
            <person name="Mayer K.F."/>
            <person name="Schwartz D.C."/>
            <person name="Town C.D."/>
        </authorList>
    </citation>
    <scope>GENOME REANNOTATION</scope>
    <source>
        <strain evidence="2 3">cv. Jemalong A17</strain>
    </source>
</reference>
<evidence type="ECO:0000313" key="2">
    <source>
        <dbReference type="EnsemblPlants" id="AES78246"/>
    </source>
</evidence>
<dbReference type="Proteomes" id="UP000002051">
    <property type="component" value="Unassembled WGS sequence"/>
</dbReference>
<name>G7L026_MEDTR</name>
<organism evidence="1 3">
    <name type="scientific">Medicago truncatula</name>
    <name type="common">Barrel medic</name>
    <name type="synonym">Medicago tribuloides</name>
    <dbReference type="NCBI Taxonomy" id="3880"/>
    <lineage>
        <taxon>Eukaryota</taxon>
        <taxon>Viridiplantae</taxon>
        <taxon>Streptophyta</taxon>
        <taxon>Embryophyta</taxon>
        <taxon>Tracheophyta</taxon>
        <taxon>Spermatophyta</taxon>
        <taxon>Magnoliopsida</taxon>
        <taxon>eudicotyledons</taxon>
        <taxon>Gunneridae</taxon>
        <taxon>Pentapetalae</taxon>
        <taxon>rosids</taxon>
        <taxon>fabids</taxon>
        <taxon>Fabales</taxon>
        <taxon>Fabaceae</taxon>
        <taxon>Papilionoideae</taxon>
        <taxon>50 kb inversion clade</taxon>
        <taxon>NPAAA clade</taxon>
        <taxon>Hologalegina</taxon>
        <taxon>IRL clade</taxon>
        <taxon>Trifolieae</taxon>
        <taxon>Medicago</taxon>
    </lineage>
</organism>
<keyword evidence="3" id="KW-1185">Reference proteome</keyword>
<dbReference type="AlphaFoldDB" id="G7L026"/>
<protein>
    <submittedName>
        <fullName evidence="1">40S ribosomal S10-like protein</fullName>
    </submittedName>
</protein>
<evidence type="ECO:0000313" key="3">
    <source>
        <dbReference type="Proteomes" id="UP000002051"/>
    </source>
</evidence>
<reference evidence="2" key="3">
    <citation type="submission" date="2015-04" db="UniProtKB">
        <authorList>
            <consortium name="EnsemblPlants"/>
        </authorList>
    </citation>
    <scope>IDENTIFICATION</scope>
    <source>
        <strain evidence="2">cv. Jemalong A17</strain>
    </source>
</reference>
<dbReference type="PaxDb" id="3880-AES78246"/>
<accession>G7L026</accession>
<evidence type="ECO:0000313" key="1">
    <source>
        <dbReference type="EMBL" id="AES78246.1"/>
    </source>
</evidence>
<dbReference type="EnsemblPlants" id="AES78246">
    <property type="protein sequence ID" value="AES78246"/>
    <property type="gene ID" value="MTR_7g026310"/>
</dbReference>
<reference evidence="1 3" key="1">
    <citation type="journal article" date="2011" name="Nature">
        <title>The Medicago genome provides insight into the evolution of rhizobial symbioses.</title>
        <authorList>
            <person name="Young N.D."/>
            <person name="Debelle F."/>
            <person name="Oldroyd G.E."/>
            <person name="Geurts R."/>
            <person name="Cannon S.B."/>
            <person name="Udvardi M.K."/>
            <person name="Benedito V.A."/>
            <person name="Mayer K.F."/>
            <person name="Gouzy J."/>
            <person name="Schoof H."/>
            <person name="Van de Peer Y."/>
            <person name="Proost S."/>
            <person name="Cook D.R."/>
            <person name="Meyers B.C."/>
            <person name="Spannagl M."/>
            <person name="Cheung F."/>
            <person name="De Mita S."/>
            <person name="Krishnakumar V."/>
            <person name="Gundlach H."/>
            <person name="Zhou S."/>
            <person name="Mudge J."/>
            <person name="Bharti A.K."/>
            <person name="Murray J.D."/>
            <person name="Naoumkina M.A."/>
            <person name="Rosen B."/>
            <person name="Silverstein K.A."/>
            <person name="Tang H."/>
            <person name="Rombauts S."/>
            <person name="Zhao P.X."/>
            <person name="Zhou P."/>
            <person name="Barbe V."/>
            <person name="Bardou P."/>
            <person name="Bechner M."/>
            <person name="Bellec A."/>
            <person name="Berger A."/>
            <person name="Berges H."/>
            <person name="Bidwell S."/>
            <person name="Bisseling T."/>
            <person name="Choisne N."/>
            <person name="Couloux A."/>
            <person name="Denny R."/>
            <person name="Deshpande S."/>
            <person name="Dai X."/>
            <person name="Doyle J.J."/>
            <person name="Dudez A.M."/>
            <person name="Farmer A.D."/>
            <person name="Fouteau S."/>
            <person name="Franken C."/>
            <person name="Gibelin C."/>
            <person name="Gish J."/>
            <person name="Goldstein S."/>
            <person name="Gonzalez A.J."/>
            <person name="Green P.J."/>
            <person name="Hallab A."/>
            <person name="Hartog M."/>
            <person name="Hua A."/>
            <person name="Humphray S.J."/>
            <person name="Jeong D.H."/>
            <person name="Jing Y."/>
            <person name="Jocker A."/>
            <person name="Kenton S.M."/>
            <person name="Kim D.J."/>
            <person name="Klee K."/>
            <person name="Lai H."/>
            <person name="Lang C."/>
            <person name="Lin S."/>
            <person name="Macmil S.L."/>
            <person name="Magdelenat G."/>
            <person name="Matthews L."/>
            <person name="McCorrison J."/>
            <person name="Monaghan E.L."/>
            <person name="Mun J.H."/>
            <person name="Najar F.Z."/>
            <person name="Nicholson C."/>
            <person name="Noirot C."/>
            <person name="O'Bleness M."/>
            <person name="Paule C.R."/>
            <person name="Poulain J."/>
            <person name="Prion F."/>
            <person name="Qin B."/>
            <person name="Qu C."/>
            <person name="Retzel E.F."/>
            <person name="Riddle C."/>
            <person name="Sallet E."/>
            <person name="Samain S."/>
            <person name="Samson N."/>
            <person name="Sanders I."/>
            <person name="Saurat O."/>
            <person name="Scarpelli C."/>
            <person name="Schiex T."/>
            <person name="Segurens B."/>
            <person name="Severin A.J."/>
            <person name="Sherrier D.J."/>
            <person name="Shi R."/>
            <person name="Sims S."/>
            <person name="Singer S.R."/>
            <person name="Sinharoy S."/>
            <person name="Sterck L."/>
            <person name="Viollet A."/>
            <person name="Wang B.B."/>
            <person name="Wang K."/>
            <person name="Wang M."/>
            <person name="Wang X."/>
            <person name="Warfsmann J."/>
            <person name="Weissenbach J."/>
            <person name="White D.D."/>
            <person name="White J.D."/>
            <person name="Wiley G.B."/>
            <person name="Wincker P."/>
            <person name="Xing Y."/>
            <person name="Yang L."/>
            <person name="Yao Z."/>
            <person name="Ying F."/>
            <person name="Zhai J."/>
            <person name="Zhou L."/>
            <person name="Zuber A."/>
            <person name="Denarie J."/>
            <person name="Dixon R.A."/>
            <person name="May G.D."/>
            <person name="Schwartz D.C."/>
            <person name="Rogers J."/>
            <person name="Quetier F."/>
            <person name="Town C.D."/>
            <person name="Roe B.A."/>
        </authorList>
    </citation>
    <scope>NUCLEOTIDE SEQUENCE [LARGE SCALE GENOMIC DNA]</scope>
    <source>
        <strain evidence="1">A17</strain>
        <strain evidence="2 3">cv. Jemalong A17</strain>
    </source>
</reference>
<dbReference type="HOGENOM" id="CLU_204827_0_0_1"/>
<sequence length="51" mass="5954">MIDMFNVQAQFNGGEPRRMKIRYLGVTLRGLKDQLDEFNQGVNPVDTRRVE</sequence>
<gene>
    <name evidence="1" type="ordered locus">MTR_7g026310</name>
</gene>
<dbReference type="EMBL" id="CM001223">
    <property type="protein sequence ID" value="AES78246.1"/>
    <property type="molecule type" value="Genomic_DNA"/>
</dbReference>
<proteinExistence type="predicted"/>